<proteinExistence type="predicted"/>
<dbReference type="Proteomes" id="UP000245444">
    <property type="component" value="Chromosome"/>
</dbReference>
<evidence type="ECO:0000256" key="1">
    <source>
        <dbReference type="SAM" id="Phobius"/>
    </source>
</evidence>
<feature type="transmembrane region" description="Helical" evidence="1">
    <location>
        <begin position="102"/>
        <end position="120"/>
    </location>
</feature>
<sequence length="144" mass="15022">MTLHPLLQASPVIQVHAAAAVAALVLGALQFGLRRGGRRHRLMGKFWVGLIALVALSSFGISGLRQVGPFSWIHGLSVFTLGGLVLAVAFARQGRIVAHRRAMIGLYLGALVITGLFTLLPGRIMGHVVFGTGITAGPGPAASR</sequence>
<dbReference type="EMBL" id="CP029553">
    <property type="protein sequence ID" value="AWN45027.1"/>
    <property type="molecule type" value="Genomic_DNA"/>
</dbReference>
<protein>
    <recommendedName>
        <fullName evidence="4">DUF2306 domain-containing protein</fullName>
    </recommendedName>
</protein>
<feature type="transmembrane region" description="Helical" evidence="1">
    <location>
        <begin position="70"/>
        <end position="90"/>
    </location>
</feature>
<keyword evidence="1" id="KW-1133">Transmembrane helix</keyword>
<keyword evidence="1" id="KW-0812">Transmembrane</keyword>
<organism evidence="2 3">
    <name type="scientific">Methylobacterium terrae</name>
    <dbReference type="NCBI Taxonomy" id="2202827"/>
    <lineage>
        <taxon>Bacteria</taxon>
        <taxon>Pseudomonadati</taxon>
        <taxon>Pseudomonadota</taxon>
        <taxon>Alphaproteobacteria</taxon>
        <taxon>Hyphomicrobiales</taxon>
        <taxon>Methylobacteriaceae</taxon>
        <taxon>Methylobacterium</taxon>
    </lineage>
</organism>
<keyword evidence="1" id="KW-0472">Membrane</keyword>
<dbReference type="AlphaFoldDB" id="A0A2U8WFS5"/>
<dbReference type="OrthoDB" id="9815686at2"/>
<feature type="transmembrane region" description="Helical" evidence="1">
    <location>
        <begin position="45"/>
        <end position="64"/>
    </location>
</feature>
<gene>
    <name evidence="2" type="ORF">DK419_00680</name>
</gene>
<evidence type="ECO:0000313" key="2">
    <source>
        <dbReference type="EMBL" id="AWN45027.1"/>
    </source>
</evidence>
<evidence type="ECO:0000313" key="3">
    <source>
        <dbReference type="Proteomes" id="UP000245444"/>
    </source>
</evidence>
<keyword evidence="3" id="KW-1185">Reference proteome</keyword>
<dbReference type="InterPro" id="IPR018750">
    <property type="entry name" value="DUF2306_membrane"/>
</dbReference>
<reference evidence="2 3" key="1">
    <citation type="submission" date="2018-05" db="EMBL/GenBank/DDBJ databases">
        <title>Complete Genome Sequence of Methylobacterium sp. 17Sr1-28.</title>
        <authorList>
            <person name="Srinivasan S."/>
        </authorList>
    </citation>
    <scope>NUCLEOTIDE SEQUENCE [LARGE SCALE GENOMIC DNA]</scope>
    <source>
        <strain evidence="2 3">17Sr1-28</strain>
    </source>
</reference>
<name>A0A2U8WFS5_9HYPH</name>
<accession>A0A2U8WFS5</accession>
<feature type="transmembrane region" description="Helical" evidence="1">
    <location>
        <begin position="12"/>
        <end position="33"/>
    </location>
</feature>
<dbReference type="KEGG" id="mtea:DK419_00680"/>
<dbReference type="Pfam" id="PF10067">
    <property type="entry name" value="DUF2306"/>
    <property type="match status" value="1"/>
</dbReference>
<evidence type="ECO:0008006" key="4">
    <source>
        <dbReference type="Google" id="ProtNLM"/>
    </source>
</evidence>